<feature type="region of interest" description="Disordered" evidence="1">
    <location>
        <begin position="102"/>
        <end position="124"/>
    </location>
</feature>
<dbReference type="AlphaFoldDB" id="A0A7J6P543"/>
<gene>
    <name evidence="2" type="ORF">FOZ60_016020</name>
</gene>
<evidence type="ECO:0000313" key="2">
    <source>
        <dbReference type="EMBL" id="KAF4691205.1"/>
    </source>
</evidence>
<name>A0A7J6P543_PEROL</name>
<accession>A0A7J6P543</accession>
<evidence type="ECO:0000313" key="3">
    <source>
        <dbReference type="Proteomes" id="UP000541610"/>
    </source>
</evidence>
<evidence type="ECO:0000256" key="1">
    <source>
        <dbReference type="SAM" id="MobiDB-lite"/>
    </source>
</evidence>
<protein>
    <submittedName>
        <fullName evidence="2">Uncharacterized protein</fullName>
    </submittedName>
</protein>
<proteinExistence type="predicted"/>
<dbReference type="Proteomes" id="UP000541610">
    <property type="component" value="Unassembled WGS sequence"/>
</dbReference>
<organism evidence="2 3">
    <name type="scientific">Perkinsus olseni</name>
    <name type="common">Perkinsus atlanticus</name>
    <dbReference type="NCBI Taxonomy" id="32597"/>
    <lineage>
        <taxon>Eukaryota</taxon>
        <taxon>Sar</taxon>
        <taxon>Alveolata</taxon>
        <taxon>Perkinsozoa</taxon>
        <taxon>Perkinsea</taxon>
        <taxon>Perkinsida</taxon>
        <taxon>Perkinsidae</taxon>
        <taxon>Perkinsus</taxon>
    </lineage>
</organism>
<dbReference type="EMBL" id="JABANP010000083">
    <property type="protein sequence ID" value="KAF4691205.1"/>
    <property type="molecule type" value="Genomic_DNA"/>
</dbReference>
<reference evidence="2 3" key="1">
    <citation type="submission" date="2020-04" db="EMBL/GenBank/DDBJ databases">
        <title>Perkinsus olseni comparative genomics.</title>
        <authorList>
            <person name="Bogema D.R."/>
        </authorList>
    </citation>
    <scope>NUCLEOTIDE SEQUENCE [LARGE SCALE GENOMIC DNA]</scope>
    <source>
        <strain evidence="2">00978-12</strain>
    </source>
</reference>
<comment type="caution">
    <text evidence="2">The sequence shown here is derived from an EMBL/GenBank/DDBJ whole genome shotgun (WGS) entry which is preliminary data.</text>
</comment>
<sequence>MIFISHTFWTLKVAFSESLGYSADLTLKEISIGLKSTAPFALIPFVYCVTARRHASINKLGKRCRFAPAKGAHQCPLEPARQTTPLEMAALWETWYGMYHNPNRPVGSPLDRRHCRRDREDAGG</sequence>